<evidence type="ECO:0000259" key="10">
    <source>
        <dbReference type="Pfam" id="PF02223"/>
    </source>
</evidence>
<evidence type="ECO:0000256" key="3">
    <source>
        <dbReference type="ARBA" id="ARBA00012980"/>
    </source>
</evidence>
<sequence length="358" mass="40251">MTQDVQFVAPFIVLEGDEGTGKGTVALEVVAKLTAKGIPFVHTREPGGTEMGEVLRQQLLMKREAKLEHVTQILLHQAYRKEHVEKVISPALQAGVVVLSERFFMSTLALNIMPYLDPTDPQSEGNQLYQLFMDTMPHVASGVIEPITFLLNIDDEEVRKQRLVGRELDAYESRSPEELEGTTQAYKMFQKHPTTITLDATQSPSDLADRIVSQIEEQIKLAKDQALEFAEQESKREQAVQVEEQGVKLPEELTALDDGVKAPVVEEKPFDLQGSVEEFLAENLVPALFNHDAEQVEKYLPTARSYVLSVYNQIQDPGLFLGQNRAQLRTNMHSIFHYGHQMDLLRERIATTPAAETV</sequence>
<keyword evidence="8" id="KW-0067">ATP-binding</keyword>
<organism evidence="11 12">
    <name type="scientific">Pseudomonas phage Psa21</name>
    <dbReference type="NCBI Taxonomy" id="2530023"/>
    <lineage>
        <taxon>Viruses</taxon>
        <taxon>Duplodnaviria</taxon>
        <taxon>Heunggongvirae</taxon>
        <taxon>Uroviricota</taxon>
        <taxon>Caudoviricetes</taxon>
        <taxon>Chimalliviridae</taxon>
        <taxon>Tepukevirus</taxon>
        <taxon>Tepukevirus Psa21</taxon>
    </lineage>
</organism>
<evidence type="ECO:0000256" key="1">
    <source>
        <dbReference type="ARBA" id="ARBA00004992"/>
    </source>
</evidence>
<dbReference type="GO" id="GO:0006233">
    <property type="term" value="P:dTDP biosynthetic process"/>
    <property type="evidence" value="ECO:0007669"/>
    <property type="project" value="InterPro"/>
</dbReference>
<feature type="domain" description="Thymidylate kinase-like" evidence="10">
    <location>
        <begin position="14"/>
        <end position="211"/>
    </location>
</feature>
<comment type="catalytic activity">
    <reaction evidence="9">
        <text>dTMP + ATP = dTDP + ADP</text>
        <dbReference type="Rhea" id="RHEA:13517"/>
        <dbReference type="ChEBI" id="CHEBI:30616"/>
        <dbReference type="ChEBI" id="CHEBI:58369"/>
        <dbReference type="ChEBI" id="CHEBI:63528"/>
        <dbReference type="ChEBI" id="CHEBI:456216"/>
        <dbReference type="EC" id="2.7.4.9"/>
    </reaction>
</comment>
<evidence type="ECO:0000256" key="5">
    <source>
        <dbReference type="ARBA" id="ARBA00022727"/>
    </source>
</evidence>
<dbReference type="CDD" id="cd01672">
    <property type="entry name" value="TMPK"/>
    <property type="match status" value="1"/>
</dbReference>
<keyword evidence="12" id="KW-1185">Reference proteome</keyword>
<dbReference type="HAMAP" id="MF_00165">
    <property type="entry name" value="Thymidylate_kinase"/>
    <property type="match status" value="1"/>
</dbReference>
<protein>
    <recommendedName>
        <fullName evidence="3">dTMP kinase</fullName>
        <ecNumber evidence="3">2.7.4.9</ecNumber>
    </recommendedName>
</protein>
<dbReference type="EC" id="2.7.4.9" evidence="3"/>
<dbReference type="Pfam" id="PF02223">
    <property type="entry name" value="Thymidylate_kin"/>
    <property type="match status" value="1"/>
</dbReference>
<dbReference type="EMBL" id="MK552327">
    <property type="protein sequence ID" value="QBJ02783.1"/>
    <property type="molecule type" value="Genomic_DNA"/>
</dbReference>
<evidence type="ECO:0000256" key="8">
    <source>
        <dbReference type="ARBA" id="ARBA00022840"/>
    </source>
</evidence>
<keyword evidence="6" id="KW-0547">Nucleotide-binding</keyword>
<evidence type="ECO:0000313" key="11">
    <source>
        <dbReference type="EMBL" id="QBJ02783.1"/>
    </source>
</evidence>
<dbReference type="GO" id="GO:0006235">
    <property type="term" value="P:dTTP biosynthetic process"/>
    <property type="evidence" value="ECO:0007669"/>
    <property type="project" value="UniProtKB-UniPathway"/>
</dbReference>
<dbReference type="InterPro" id="IPR027417">
    <property type="entry name" value="P-loop_NTPase"/>
</dbReference>
<evidence type="ECO:0000256" key="7">
    <source>
        <dbReference type="ARBA" id="ARBA00022777"/>
    </source>
</evidence>
<gene>
    <name evidence="11" type="ORF">PSA21_257</name>
</gene>
<keyword evidence="5" id="KW-0545">Nucleotide biosynthesis</keyword>
<dbReference type="InterPro" id="IPR018094">
    <property type="entry name" value="Thymidylate_kinase"/>
</dbReference>
<dbReference type="GO" id="GO:0004798">
    <property type="term" value="F:dTMP kinase activity"/>
    <property type="evidence" value="ECO:0007669"/>
    <property type="project" value="UniProtKB-EC"/>
</dbReference>
<dbReference type="SUPFAM" id="SSF52540">
    <property type="entry name" value="P-loop containing nucleoside triphosphate hydrolases"/>
    <property type="match status" value="1"/>
</dbReference>
<reference evidence="11 12" key="1">
    <citation type="submission" date="2019-02" db="EMBL/GenBank/DDBJ databases">
        <authorList>
            <person name="Frampton R.A."/>
            <person name="Wojtus J.K."/>
            <person name="Fineran P.C."/>
            <person name="Hendrickson H.L."/>
        </authorList>
    </citation>
    <scope>NUCLEOTIDE SEQUENCE [LARGE SCALE GENOMIC DNA]</scope>
</reference>
<dbReference type="PANTHER" id="PTHR10344:SF4">
    <property type="entry name" value="UMP-CMP KINASE 2, MITOCHONDRIAL"/>
    <property type="match status" value="1"/>
</dbReference>
<keyword evidence="7 11" id="KW-0418">Kinase</keyword>
<name>A0A481W5X4_9CAUD</name>
<evidence type="ECO:0000256" key="6">
    <source>
        <dbReference type="ARBA" id="ARBA00022741"/>
    </source>
</evidence>
<accession>A0A481W5X4</accession>
<dbReference type="NCBIfam" id="TIGR00041">
    <property type="entry name" value="DTMP_kinase"/>
    <property type="match status" value="1"/>
</dbReference>
<dbReference type="PANTHER" id="PTHR10344">
    <property type="entry name" value="THYMIDYLATE KINASE"/>
    <property type="match status" value="1"/>
</dbReference>
<proteinExistence type="inferred from homology"/>
<dbReference type="InterPro" id="IPR039430">
    <property type="entry name" value="Thymidylate_kin-like_dom"/>
</dbReference>
<dbReference type="Gene3D" id="3.40.50.300">
    <property type="entry name" value="P-loop containing nucleotide triphosphate hydrolases"/>
    <property type="match status" value="1"/>
</dbReference>
<evidence type="ECO:0000256" key="2">
    <source>
        <dbReference type="ARBA" id="ARBA00009776"/>
    </source>
</evidence>
<keyword evidence="4" id="KW-0808">Transferase</keyword>
<evidence type="ECO:0000256" key="9">
    <source>
        <dbReference type="ARBA" id="ARBA00048743"/>
    </source>
</evidence>
<dbReference type="GO" id="GO:0006227">
    <property type="term" value="P:dUDP biosynthetic process"/>
    <property type="evidence" value="ECO:0007669"/>
    <property type="project" value="TreeGrafter"/>
</dbReference>
<dbReference type="Proteomes" id="UP000294134">
    <property type="component" value="Segment"/>
</dbReference>
<dbReference type="UniPathway" id="UPA00575"/>
<dbReference type="GO" id="GO:0005524">
    <property type="term" value="F:ATP binding"/>
    <property type="evidence" value="ECO:0007669"/>
    <property type="project" value="UniProtKB-KW"/>
</dbReference>
<evidence type="ECO:0000256" key="4">
    <source>
        <dbReference type="ARBA" id="ARBA00022679"/>
    </source>
</evidence>
<comment type="pathway">
    <text evidence="1">Pyrimidine metabolism; dTTP biosynthesis.</text>
</comment>
<comment type="similarity">
    <text evidence="2">Belongs to the thymidylate kinase family.</text>
</comment>
<evidence type="ECO:0000313" key="12">
    <source>
        <dbReference type="Proteomes" id="UP000294134"/>
    </source>
</evidence>